<sequence>MRKDCKNFPSGQYLELVEYITGGCRRLVLFLLRCLGQLHVCYLDC</sequence>
<name>A0A0A9BCD1_ARUDO</name>
<reference evidence="1" key="2">
    <citation type="journal article" date="2015" name="Data Brief">
        <title>Shoot transcriptome of the giant reed, Arundo donax.</title>
        <authorList>
            <person name="Barrero R.A."/>
            <person name="Guerrero F.D."/>
            <person name="Moolhuijzen P."/>
            <person name="Goolsby J.A."/>
            <person name="Tidwell J."/>
            <person name="Bellgard S.E."/>
            <person name="Bellgard M.I."/>
        </authorList>
    </citation>
    <scope>NUCLEOTIDE SEQUENCE</scope>
    <source>
        <tissue evidence="1">Shoot tissue taken approximately 20 cm above the soil surface</tissue>
    </source>
</reference>
<proteinExistence type="predicted"/>
<evidence type="ECO:0000313" key="1">
    <source>
        <dbReference type="EMBL" id="JAD59823.1"/>
    </source>
</evidence>
<reference evidence="1" key="1">
    <citation type="submission" date="2014-09" db="EMBL/GenBank/DDBJ databases">
        <authorList>
            <person name="Magalhaes I.L.F."/>
            <person name="Oliveira U."/>
            <person name="Santos F.R."/>
            <person name="Vidigal T.H.D.A."/>
            <person name="Brescovit A.D."/>
            <person name="Santos A.J."/>
        </authorList>
    </citation>
    <scope>NUCLEOTIDE SEQUENCE</scope>
    <source>
        <tissue evidence="1">Shoot tissue taken approximately 20 cm above the soil surface</tissue>
    </source>
</reference>
<dbReference type="EMBL" id="GBRH01238072">
    <property type="protein sequence ID" value="JAD59823.1"/>
    <property type="molecule type" value="Transcribed_RNA"/>
</dbReference>
<dbReference type="AlphaFoldDB" id="A0A0A9BCD1"/>
<protein>
    <submittedName>
        <fullName evidence="1">Uncharacterized protein</fullName>
    </submittedName>
</protein>
<accession>A0A0A9BCD1</accession>
<organism evidence="1">
    <name type="scientific">Arundo donax</name>
    <name type="common">Giant reed</name>
    <name type="synonym">Donax arundinaceus</name>
    <dbReference type="NCBI Taxonomy" id="35708"/>
    <lineage>
        <taxon>Eukaryota</taxon>
        <taxon>Viridiplantae</taxon>
        <taxon>Streptophyta</taxon>
        <taxon>Embryophyta</taxon>
        <taxon>Tracheophyta</taxon>
        <taxon>Spermatophyta</taxon>
        <taxon>Magnoliopsida</taxon>
        <taxon>Liliopsida</taxon>
        <taxon>Poales</taxon>
        <taxon>Poaceae</taxon>
        <taxon>PACMAD clade</taxon>
        <taxon>Arundinoideae</taxon>
        <taxon>Arundineae</taxon>
        <taxon>Arundo</taxon>
    </lineage>
</organism>